<evidence type="ECO:0000313" key="2">
    <source>
        <dbReference type="EMBL" id="PLW43441.1"/>
    </source>
</evidence>
<keyword evidence="3" id="KW-1185">Reference proteome</keyword>
<proteinExistence type="predicted"/>
<evidence type="ECO:0000313" key="3">
    <source>
        <dbReference type="Proteomes" id="UP000235388"/>
    </source>
</evidence>
<reference evidence="3 4" key="1">
    <citation type="submission" date="2017-11" db="EMBL/GenBank/DDBJ databases">
        <title>De novo assembly and phasing of dikaryotic genomes from two isolates of Puccinia coronata f. sp. avenae, the causal agent of oat crown rust.</title>
        <authorList>
            <person name="Miller M.E."/>
            <person name="Zhang Y."/>
            <person name="Omidvar V."/>
            <person name="Sperschneider J."/>
            <person name="Schwessinger B."/>
            <person name="Raley C."/>
            <person name="Palmer J.M."/>
            <person name="Garnica D."/>
            <person name="Upadhyaya N."/>
            <person name="Rathjen J."/>
            <person name="Taylor J.M."/>
            <person name="Park R.F."/>
            <person name="Dodds P.N."/>
            <person name="Hirsch C.D."/>
            <person name="Kianian S.F."/>
            <person name="Figueroa M."/>
        </authorList>
    </citation>
    <scope>NUCLEOTIDE SEQUENCE [LARGE SCALE GENOMIC DNA]</scope>
    <source>
        <strain evidence="1">12NC29</strain>
        <strain evidence="2">12SD80</strain>
    </source>
</reference>
<dbReference type="OrthoDB" id="2497746at2759"/>
<dbReference type="Proteomes" id="UP000235388">
    <property type="component" value="Unassembled WGS sequence"/>
</dbReference>
<dbReference type="Proteomes" id="UP000235392">
    <property type="component" value="Unassembled WGS sequence"/>
</dbReference>
<comment type="caution">
    <text evidence="1">The sequence shown here is derived from an EMBL/GenBank/DDBJ whole genome shotgun (WGS) entry which is preliminary data.</text>
</comment>
<dbReference type="EMBL" id="PGCJ01001352">
    <property type="protein sequence ID" value="PLW06096.1"/>
    <property type="molecule type" value="Genomic_DNA"/>
</dbReference>
<dbReference type="EMBL" id="PGCI01000068">
    <property type="protein sequence ID" value="PLW43441.1"/>
    <property type="molecule type" value="Genomic_DNA"/>
</dbReference>
<evidence type="ECO:0000313" key="4">
    <source>
        <dbReference type="Proteomes" id="UP000235392"/>
    </source>
</evidence>
<gene>
    <name evidence="1" type="ORF">PCANC_25579</name>
    <name evidence="2" type="ORF">PCASD_07511</name>
</gene>
<evidence type="ECO:0000313" key="1">
    <source>
        <dbReference type="EMBL" id="PLW06096.1"/>
    </source>
</evidence>
<sequence>MIYDFNSNKCVLGGLIHFLPNPSIHGMQGGQFLRPLSDAVKPIMRQKISKANAYPARVGYSLQTEGRARVKEVDDRKISIPNTDFGSYDLANYLENEKKISALIKEYESCKDVVLVEKLSSLAGLQTSPRSEDLFRFKIAVQALYILAVSKETQRMNILHFFLEASGIPFEGDERADRFVNLVATRQIAREACKSLVKASNSDQLMNYYRIHLQTSIDGILRDEISENHLKDLLEPVFKSKSTKGFLLELRTNLLHQAKMDWSYNDSFLVPLLILFAYGKRCIEARKPEEVGETFKILTTLLDVEGIPVEKRIAIERTEQALKSLMQGKNKASSSSSSKYM</sequence>
<name>A0A2N5RYL8_9BASI</name>
<dbReference type="AlphaFoldDB" id="A0A2N5RYL8"/>
<protein>
    <submittedName>
        <fullName evidence="1">Uncharacterized protein</fullName>
    </submittedName>
</protein>
<accession>A0A2N5RYL8</accession>
<organism evidence="1 3">
    <name type="scientific">Puccinia coronata f. sp. avenae</name>
    <dbReference type="NCBI Taxonomy" id="200324"/>
    <lineage>
        <taxon>Eukaryota</taxon>
        <taxon>Fungi</taxon>
        <taxon>Dikarya</taxon>
        <taxon>Basidiomycota</taxon>
        <taxon>Pucciniomycotina</taxon>
        <taxon>Pucciniomycetes</taxon>
        <taxon>Pucciniales</taxon>
        <taxon>Pucciniaceae</taxon>
        <taxon>Puccinia</taxon>
    </lineage>
</organism>